<gene>
    <name evidence="3" type="ORF">GMARGA_LOCUS17039</name>
</gene>
<dbReference type="EMBL" id="CAJVQB010012670">
    <property type="protein sequence ID" value="CAG8757162.1"/>
    <property type="molecule type" value="Genomic_DNA"/>
</dbReference>
<reference evidence="3 4" key="1">
    <citation type="submission" date="2021-06" db="EMBL/GenBank/DDBJ databases">
        <authorList>
            <person name="Kallberg Y."/>
            <person name="Tangrot J."/>
            <person name="Rosling A."/>
        </authorList>
    </citation>
    <scope>NUCLEOTIDE SEQUENCE [LARGE SCALE GENOMIC DNA]</scope>
    <source>
        <strain evidence="3 4">120-4 pot B 10/14</strain>
    </source>
</reference>
<keyword evidence="4" id="KW-1185">Reference proteome</keyword>
<feature type="region of interest" description="Disordered" evidence="1">
    <location>
        <begin position="217"/>
        <end position="239"/>
    </location>
</feature>
<comment type="caution">
    <text evidence="3">The sequence shown here is derived from an EMBL/GenBank/DDBJ whole genome shotgun (WGS) entry which is preliminary data.</text>
</comment>
<feature type="compositionally biased region" description="Polar residues" evidence="1">
    <location>
        <begin position="230"/>
        <end position="239"/>
    </location>
</feature>
<organism evidence="3 4">
    <name type="scientific">Gigaspora margarita</name>
    <dbReference type="NCBI Taxonomy" id="4874"/>
    <lineage>
        <taxon>Eukaryota</taxon>
        <taxon>Fungi</taxon>
        <taxon>Fungi incertae sedis</taxon>
        <taxon>Mucoromycota</taxon>
        <taxon>Glomeromycotina</taxon>
        <taxon>Glomeromycetes</taxon>
        <taxon>Diversisporales</taxon>
        <taxon>Gigasporaceae</taxon>
        <taxon>Gigaspora</taxon>
    </lineage>
</organism>
<evidence type="ECO:0000313" key="3">
    <source>
        <dbReference type="EMBL" id="CAG8757162.1"/>
    </source>
</evidence>
<evidence type="ECO:0000259" key="2">
    <source>
        <dbReference type="Pfam" id="PF07647"/>
    </source>
</evidence>
<dbReference type="Gene3D" id="1.10.150.50">
    <property type="entry name" value="Transcription Factor, Ets-1"/>
    <property type="match status" value="2"/>
</dbReference>
<name>A0ABN7VCD6_GIGMA</name>
<feature type="compositionally biased region" description="Basic and acidic residues" evidence="1">
    <location>
        <begin position="218"/>
        <end position="227"/>
    </location>
</feature>
<dbReference type="InterPro" id="IPR001660">
    <property type="entry name" value="SAM"/>
</dbReference>
<accession>A0ABN7VCD6</accession>
<dbReference type="InterPro" id="IPR013761">
    <property type="entry name" value="SAM/pointed_sf"/>
</dbReference>
<evidence type="ECO:0000313" key="4">
    <source>
        <dbReference type="Proteomes" id="UP000789901"/>
    </source>
</evidence>
<feature type="domain" description="SAM" evidence="2">
    <location>
        <begin position="146"/>
        <end position="203"/>
    </location>
</feature>
<dbReference type="Proteomes" id="UP000789901">
    <property type="component" value="Unassembled WGS sequence"/>
</dbReference>
<dbReference type="Pfam" id="PF07647">
    <property type="entry name" value="SAM_2"/>
    <property type="match status" value="1"/>
</dbReference>
<evidence type="ECO:0000256" key="1">
    <source>
        <dbReference type="SAM" id="MobiDB-lite"/>
    </source>
</evidence>
<proteinExistence type="predicted"/>
<sequence length="296" mass="35307">MRIFTIFIRKFSKFTRHFNKHEDILVKQERREKFYKENYIDKVNYKLLEDFPMWLGGFELGYLSHLFRRKKWQEIIKMNYKDLEKLGVLSFRNRATLIRNFLIVRRHLAGEKIEFSNKGNIEKKSFENEKKLNYLQFYEKNYVNVNFKLLEDFPAWLNGIKLAHLAKLFEGKEWYEIIEMTKDDLKDLGVTSSNARNKLIANFWHIKRKLYSSTAATNDKKSSENKANHGISSSWHSRSKDAAQNTSMLLGNEKKTYRVSSILFVVHGYGMELVADLIKFIHFRKHHFITGISNQE</sequence>
<protein>
    <submittedName>
        <fullName evidence="3">36598_t:CDS:1</fullName>
    </submittedName>
</protein>
<dbReference type="SUPFAM" id="SSF47769">
    <property type="entry name" value="SAM/Pointed domain"/>
    <property type="match status" value="2"/>
</dbReference>